<keyword evidence="2" id="KW-1185">Reference proteome</keyword>
<name>A0A919K8D4_9ACTN</name>
<protein>
    <submittedName>
        <fullName evidence="1">Uncharacterized protein</fullName>
    </submittedName>
</protein>
<proteinExistence type="predicted"/>
<reference evidence="1" key="1">
    <citation type="submission" date="2021-01" db="EMBL/GenBank/DDBJ databases">
        <title>Whole genome shotgun sequence of Actinoplanes rishiriensis NBRC 108556.</title>
        <authorList>
            <person name="Komaki H."/>
            <person name="Tamura T."/>
        </authorList>
    </citation>
    <scope>NUCLEOTIDE SEQUENCE</scope>
    <source>
        <strain evidence="1">NBRC 108556</strain>
    </source>
</reference>
<dbReference type="Proteomes" id="UP000636960">
    <property type="component" value="Unassembled WGS sequence"/>
</dbReference>
<accession>A0A919K8D4</accession>
<evidence type="ECO:0000313" key="1">
    <source>
        <dbReference type="EMBL" id="GIF00384.1"/>
    </source>
</evidence>
<dbReference type="EMBL" id="BOMV01000082">
    <property type="protein sequence ID" value="GIF00384.1"/>
    <property type="molecule type" value="Genomic_DNA"/>
</dbReference>
<evidence type="ECO:0000313" key="2">
    <source>
        <dbReference type="Proteomes" id="UP000636960"/>
    </source>
</evidence>
<dbReference type="AlphaFoldDB" id="A0A919K8D4"/>
<sequence length="70" mass="7452">MSESEAVASSTIAVHRCNWGNLSPDLAAMVAPPVIVSAAPVGRPVGAWRKAQLARSRGNMPVARHHRPTR</sequence>
<organism evidence="1 2">
    <name type="scientific">Paractinoplanes rishiriensis</name>
    <dbReference type="NCBI Taxonomy" id="1050105"/>
    <lineage>
        <taxon>Bacteria</taxon>
        <taxon>Bacillati</taxon>
        <taxon>Actinomycetota</taxon>
        <taxon>Actinomycetes</taxon>
        <taxon>Micromonosporales</taxon>
        <taxon>Micromonosporaceae</taxon>
        <taxon>Paractinoplanes</taxon>
    </lineage>
</organism>
<gene>
    <name evidence="1" type="ORF">Ari01nite_78480</name>
</gene>
<comment type="caution">
    <text evidence="1">The sequence shown here is derived from an EMBL/GenBank/DDBJ whole genome shotgun (WGS) entry which is preliminary data.</text>
</comment>